<proteinExistence type="predicted"/>
<dbReference type="AlphaFoldDB" id="A0A0F9Q177"/>
<accession>A0A0F9Q177</accession>
<comment type="caution">
    <text evidence="1">The sequence shown here is derived from an EMBL/GenBank/DDBJ whole genome shotgun (WGS) entry which is preliminary data.</text>
</comment>
<name>A0A0F9Q177_9ZZZZ</name>
<organism evidence="1">
    <name type="scientific">marine sediment metagenome</name>
    <dbReference type="NCBI Taxonomy" id="412755"/>
    <lineage>
        <taxon>unclassified sequences</taxon>
        <taxon>metagenomes</taxon>
        <taxon>ecological metagenomes</taxon>
    </lineage>
</organism>
<dbReference type="EMBL" id="LAZR01005526">
    <property type="protein sequence ID" value="KKM99177.1"/>
    <property type="molecule type" value="Genomic_DNA"/>
</dbReference>
<gene>
    <name evidence="1" type="ORF">LCGC14_1150420</name>
</gene>
<evidence type="ECO:0000313" key="1">
    <source>
        <dbReference type="EMBL" id="KKM99177.1"/>
    </source>
</evidence>
<sequence>MGTGILGNNVADALNLLSEADQADRRKYWIASGNEIEDYFLNYITGFDVYDNTGGQTFTDGTITLNLDTVRKDTGNEVLHLVMIQLQ</sequence>
<protein>
    <submittedName>
        <fullName evidence="1">Uncharacterized protein</fullName>
    </submittedName>
</protein>
<reference evidence="1" key="1">
    <citation type="journal article" date="2015" name="Nature">
        <title>Complex archaea that bridge the gap between prokaryotes and eukaryotes.</title>
        <authorList>
            <person name="Spang A."/>
            <person name="Saw J.H."/>
            <person name="Jorgensen S.L."/>
            <person name="Zaremba-Niedzwiedzka K."/>
            <person name="Martijn J."/>
            <person name="Lind A.E."/>
            <person name="van Eijk R."/>
            <person name="Schleper C."/>
            <person name="Guy L."/>
            <person name="Ettema T.J."/>
        </authorList>
    </citation>
    <scope>NUCLEOTIDE SEQUENCE</scope>
</reference>